<feature type="transmembrane region" description="Helical" evidence="1">
    <location>
        <begin position="186"/>
        <end position="208"/>
    </location>
</feature>
<dbReference type="RefSeq" id="WP_091259153.1">
    <property type="nucleotide sequence ID" value="NZ_FNDB01000023.1"/>
</dbReference>
<dbReference type="Proteomes" id="UP000199274">
    <property type="component" value="Unassembled WGS sequence"/>
</dbReference>
<gene>
    <name evidence="2" type="ORF">SAMN04488062_12318</name>
</gene>
<feature type="transmembrane region" description="Helical" evidence="1">
    <location>
        <begin position="153"/>
        <end position="174"/>
    </location>
</feature>
<proteinExistence type="predicted"/>
<keyword evidence="1" id="KW-0472">Membrane</keyword>
<evidence type="ECO:0000313" key="2">
    <source>
        <dbReference type="EMBL" id="SDI10723.1"/>
    </source>
</evidence>
<name>A0A1G8HVN5_9FLAO</name>
<dbReference type="EMBL" id="FNDB01000023">
    <property type="protein sequence ID" value="SDI10723.1"/>
    <property type="molecule type" value="Genomic_DNA"/>
</dbReference>
<reference evidence="3" key="1">
    <citation type="submission" date="2016-10" db="EMBL/GenBank/DDBJ databases">
        <authorList>
            <person name="Varghese N."/>
            <person name="Submissions S."/>
        </authorList>
    </citation>
    <scope>NUCLEOTIDE SEQUENCE [LARGE SCALE GENOMIC DNA]</scope>
    <source>
        <strain evidence="3">CGMCC 1.2747</strain>
    </source>
</reference>
<keyword evidence="1" id="KW-1133">Transmembrane helix</keyword>
<dbReference type="STRING" id="178355.SAMN04488062_12318"/>
<accession>A0A1G8HVN5</accession>
<keyword evidence="3" id="KW-1185">Reference proteome</keyword>
<keyword evidence="1" id="KW-0812">Transmembrane</keyword>
<protein>
    <submittedName>
        <fullName evidence="2">Uncharacterized protein</fullName>
    </submittedName>
</protein>
<organism evidence="2 3">
    <name type="scientific">Flavobacterium omnivorum</name>
    <dbReference type="NCBI Taxonomy" id="178355"/>
    <lineage>
        <taxon>Bacteria</taxon>
        <taxon>Pseudomonadati</taxon>
        <taxon>Bacteroidota</taxon>
        <taxon>Flavobacteriia</taxon>
        <taxon>Flavobacteriales</taxon>
        <taxon>Flavobacteriaceae</taxon>
        <taxon>Flavobacterium</taxon>
    </lineage>
</organism>
<feature type="transmembrane region" description="Helical" evidence="1">
    <location>
        <begin position="120"/>
        <end position="141"/>
    </location>
</feature>
<dbReference type="OrthoDB" id="1345503at2"/>
<feature type="transmembrane region" description="Helical" evidence="1">
    <location>
        <begin position="94"/>
        <end position="114"/>
    </location>
</feature>
<sequence>MKLTTEEIEYVSNYIKSFDIKYYELQVEFTDHMVTSMEEIWEKDPELTFHQVKQYAENQFGRNGFKAIEEDRTQILRKEFRKAQWKMITEYLRFPKIIGSIFLALFMFKASFYFDEPDTFVKNSFGLLAILSIPAFYSFYANRKIKGKRFLELNISHSTFTGIFGFLFWIVFLLNTFKESIQKNPILMLPFCCVWVMGILVLITGIYLQRKTIVNVKKQYQLN</sequence>
<evidence type="ECO:0000313" key="3">
    <source>
        <dbReference type="Proteomes" id="UP000199274"/>
    </source>
</evidence>
<dbReference type="AlphaFoldDB" id="A0A1G8HVN5"/>
<evidence type="ECO:0000256" key="1">
    <source>
        <dbReference type="SAM" id="Phobius"/>
    </source>
</evidence>